<accession>A0A1M7DJZ7</accession>
<dbReference type="SUPFAM" id="SSF52172">
    <property type="entry name" value="CheY-like"/>
    <property type="match status" value="1"/>
</dbReference>
<dbReference type="SMART" id="SM00448">
    <property type="entry name" value="REC"/>
    <property type="match status" value="1"/>
</dbReference>
<dbReference type="InterPro" id="IPR007492">
    <property type="entry name" value="LytTR_DNA-bd_dom"/>
</dbReference>
<dbReference type="GO" id="GO:0000156">
    <property type="term" value="F:phosphorelay response regulator activity"/>
    <property type="evidence" value="ECO:0007669"/>
    <property type="project" value="InterPro"/>
</dbReference>
<dbReference type="InterPro" id="IPR011006">
    <property type="entry name" value="CheY-like_superfamily"/>
</dbReference>
<evidence type="ECO:0000259" key="2">
    <source>
        <dbReference type="PROSITE" id="PS50110"/>
    </source>
</evidence>
<dbReference type="Pfam" id="PF00072">
    <property type="entry name" value="Response_reg"/>
    <property type="match status" value="1"/>
</dbReference>
<keyword evidence="5" id="KW-1185">Reference proteome</keyword>
<proteinExistence type="predicted"/>
<keyword evidence="1" id="KW-0597">Phosphoprotein</keyword>
<dbReference type="AlphaFoldDB" id="A0A1M7DJZ7"/>
<feature type="modified residue" description="4-aspartylphosphate" evidence="1">
    <location>
        <position position="54"/>
    </location>
</feature>
<protein>
    <submittedName>
        <fullName evidence="4">Two component transcriptional regulator, LytTR family</fullName>
    </submittedName>
</protein>
<organism evidence="4 5">
    <name type="scientific">Chitinophaga jiangningensis</name>
    <dbReference type="NCBI Taxonomy" id="1419482"/>
    <lineage>
        <taxon>Bacteria</taxon>
        <taxon>Pseudomonadati</taxon>
        <taxon>Bacteroidota</taxon>
        <taxon>Chitinophagia</taxon>
        <taxon>Chitinophagales</taxon>
        <taxon>Chitinophagaceae</taxon>
        <taxon>Chitinophaga</taxon>
    </lineage>
</organism>
<dbReference type="STRING" id="1419482.SAMN05444266_10527"/>
<dbReference type="RefSeq" id="WP_073081487.1">
    <property type="nucleotide sequence ID" value="NZ_FRBL01000005.1"/>
</dbReference>
<dbReference type="GO" id="GO:0003677">
    <property type="term" value="F:DNA binding"/>
    <property type="evidence" value="ECO:0007669"/>
    <property type="project" value="InterPro"/>
</dbReference>
<dbReference type="InterPro" id="IPR046947">
    <property type="entry name" value="LytR-like"/>
</dbReference>
<dbReference type="Proteomes" id="UP000184420">
    <property type="component" value="Unassembled WGS sequence"/>
</dbReference>
<name>A0A1M7DJZ7_9BACT</name>
<dbReference type="Gene3D" id="2.40.50.1020">
    <property type="entry name" value="LytTr DNA-binding domain"/>
    <property type="match status" value="1"/>
</dbReference>
<dbReference type="SMART" id="SM00850">
    <property type="entry name" value="LytTR"/>
    <property type="match status" value="1"/>
</dbReference>
<feature type="domain" description="HTH LytTR-type" evidence="3">
    <location>
        <begin position="133"/>
        <end position="231"/>
    </location>
</feature>
<evidence type="ECO:0000313" key="4">
    <source>
        <dbReference type="EMBL" id="SHL79841.1"/>
    </source>
</evidence>
<dbReference type="InterPro" id="IPR001789">
    <property type="entry name" value="Sig_transdc_resp-reg_receiver"/>
</dbReference>
<dbReference type="EMBL" id="FRBL01000005">
    <property type="protein sequence ID" value="SHL79841.1"/>
    <property type="molecule type" value="Genomic_DNA"/>
</dbReference>
<evidence type="ECO:0000313" key="5">
    <source>
        <dbReference type="Proteomes" id="UP000184420"/>
    </source>
</evidence>
<dbReference type="PANTHER" id="PTHR37299">
    <property type="entry name" value="TRANSCRIPTIONAL REGULATOR-RELATED"/>
    <property type="match status" value="1"/>
</dbReference>
<dbReference type="Pfam" id="PF04397">
    <property type="entry name" value="LytTR"/>
    <property type="match status" value="1"/>
</dbReference>
<dbReference type="PROSITE" id="PS50110">
    <property type="entry name" value="RESPONSE_REGULATORY"/>
    <property type="match status" value="1"/>
</dbReference>
<dbReference type="Gene3D" id="3.40.50.2300">
    <property type="match status" value="1"/>
</dbReference>
<dbReference type="PROSITE" id="PS50930">
    <property type="entry name" value="HTH_LYTTR"/>
    <property type="match status" value="1"/>
</dbReference>
<evidence type="ECO:0000256" key="1">
    <source>
        <dbReference type="PROSITE-ProRule" id="PRU00169"/>
    </source>
</evidence>
<feature type="domain" description="Response regulatory" evidence="2">
    <location>
        <begin position="3"/>
        <end position="114"/>
    </location>
</feature>
<dbReference type="PANTHER" id="PTHR37299:SF1">
    <property type="entry name" value="STAGE 0 SPORULATION PROTEIN A HOMOLOG"/>
    <property type="match status" value="1"/>
</dbReference>
<dbReference type="OrthoDB" id="2168082at2"/>
<gene>
    <name evidence="4" type="ORF">SAMN05444266_10527</name>
</gene>
<reference evidence="4 5" key="1">
    <citation type="submission" date="2016-11" db="EMBL/GenBank/DDBJ databases">
        <authorList>
            <person name="Jaros S."/>
            <person name="Januszkiewicz K."/>
            <person name="Wedrychowicz H."/>
        </authorList>
    </citation>
    <scope>NUCLEOTIDE SEQUENCE [LARGE SCALE GENOMIC DNA]</scope>
    <source>
        <strain evidence="4 5">DSM 27406</strain>
    </source>
</reference>
<sequence>MLNCLIVDDEPLVRKQIESYVEQIPFLHLVGTTRNPVVAQAILSTEVVDLIFLDIKMPQMSGIEFLQTQDIYQQVIFITAYPEYALQGYELDVTDYLMKPVTFERFLKACEKANAKITGVASVKMNREQPDSLFVRSNHRLEKILLADILFIEAMLNYVQIVTRNKKYIVYATLKSIEESLPAIDFLRIHKSFIVALNQITTLEPSQVRVAEYILPTSRRSQQLLKQRFNEIHQRNINK</sequence>
<evidence type="ECO:0000259" key="3">
    <source>
        <dbReference type="PROSITE" id="PS50930"/>
    </source>
</evidence>